<sequence length="378" mass="43641">MRIFNGNRLKDARIYNGLTVEQLADVVNVSKQTISLYENSKSVPSTETIFSFTKELKFPVAYFYQPDLSLSTGSTYFRSLLTTKKKYRNQQIVKMNHVAAIYSILQEFVEFPQLHLPKVSECEPSQAAKILREFWGLGDGPLVNLMHIAELNGLIITKFETDTDDIDAFSQLIRINNVDIYIISLSSNKNVAVRYQFDIAHEIGHILLHGWSEDEEDLSREEFRLREKEANEFASSLLLPPNTFCKEIEKDPLNLEFYVYLKKKWQVSIQAMLYRANSAGILTQEQFQNLMKKIQYRHWRTLEPLDNVLPVLSPSVFEQAVSLLLNQGGYTSSEFMKELENSGLAMDYREVEGLLNLEKGMLKPLDDDTENRITLKLR</sequence>
<dbReference type="Gene3D" id="1.10.10.2910">
    <property type="match status" value="1"/>
</dbReference>
<accession>G8QXC5</accession>
<dbReference type="KEGG" id="sgp:SpiGrapes_0576"/>
<dbReference type="InterPro" id="IPR052345">
    <property type="entry name" value="Rad_response_metalloprotease"/>
</dbReference>
<keyword evidence="4" id="KW-1185">Reference proteome</keyword>
<dbReference type="InterPro" id="IPR001387">
    <property type="entry name" value="Cro/C1-type_HTH"/>
</dbReference>
<evidence type="ECO:0000259" key="2">
    <source>
        <dbReference type="PROSITE" id="PS50943"/>
    </source>
</evidence>
<dbReference type="OrthoDB" id="9816277at2"/>
<dbReference type="Pfam" id="PF06114">
    <property type="entry name" value="Peptidase_M78"/>
    <property type="match status" value="1"/>
</dbReference>
<dbReference type="eggNOG" id="COG2856">
    <property type="taxonomic scope" value="Bacteria"/>
</dbReference>
<dbReference type="PANTHER" id="PTHR43236">
    <property type="entry name" value="ANTITOXIN HIGA1"/>
    <property type="match status" value="1"/>
</dbReference>
<evidence type="ECO:0000313" key="4">
    <source>
        <dbReference type="Proteomes" id="UP000005632"/>
    </source>
</evidence>
<dbReference type="PANTHER" id="PTHR43236:SF1">
    <property type="entry name" value="BLL7220 PROTEIN"/>
    <property type="match status" value="1"/>
</dbReference>
<protein>
    <submittedName>
        <fullName evidence="3">Putative Zn peptidase</fullName>
    </submittedName>
</protein>
<organism evidence="3 4">
    <name type="scientific">Sphaerochaeta pleomorpha (strain ATCC BAA-1885 / DSM 22778 / Grapes)</name>
    <dbReference type="NCBI Taxonomy" id="158190"/>
    <lineage>
        <taxon>Bacteria</taxon>
        <taxon>Pseudomonadati</taxon>
        <taxon>Spirochaetota</taxon>
        <taxon>Spirochaetia</taxon>
        <taxon>Spirochaetales</taxon>
        <taxon>Sphaerochaetaceae</taxon>
        <taxon>Sphaerochaeta</taxon>
    </lineage>
</organism>
<dbReference type="Pfam" id="PF01381">
    <property type="entry name" value="HTH_3"/>
    <property type="match status" value="1"/>
</dbReference>
<dbReference type="InterPro" id="IPR010359">
    <property type="entry name" value="IrrE_HExxH"/>
</dbReference>
<dbReference type="Proteomes" id="UP000005632">
    <property type="component" value="Chromosome"/>
</dbReference>
<reference evidence="3 4" key="1">
    <citation type="submission" date="2011-11" db="EMBL/GenBank/DDBJ databases">
        <title>Complete sequence of Spirochaeta sp. grapes.</title>
        <authorList>
            <consortium name="US DOE Joint Genome Institute"/>
            <person name="Lucas S."/>
            <person name="Han J."/>
            <person name="Lapidus A."/>
            <person name="Cheng J.-F."/>
            <person name="Goodwin L."/>
            <person name="Pitluck S."/>
            <person name="Peters L."/>
            <person name="Ovchinnikova G."/>
            <person name="Munk A.C."/>
            <person name="Detter J.C."/>
            <person name="Han C."/>
            <person name="Tapia R."/>
            <person name="Land M."/>
            <person name="Hauser L."/>
            <person name="Kyrpides N."/>
            <person name="Ivanova N."/>
            <person name="Pagani I."/>
            <person name="Ritalahtilisa K."/>
            <person name="Loeffler F."/>
            <person name="Woyke T."/>
        </authorList>
    </citation>
    <scope>NUCLEOTIDE SEQUENCE [LARGE SCALE GENOMIC DNA]</scope>
    <source>
        <strain evidence="4">ATCC BAA-1885 / DSM 22778 / Grapes</strain>
    </source>
</reference>
<evidence type="ECO:0000313" key="3">
    <source>
        <dbReference type="EMBL" id="AEV28426.1"/>
    </source>
</evidence>
<proteinExistence type="inferred from homology"/>
<dbReference type="GO" id="GO:0003677">
    <property type="term" value="F:DNA binding"/>
    <property type="evidence" value="ECO:0007669"/>
    <property type="project" value="InterPro"/>
</dbReference>
<dbReference type="SUPFAM" id="SSF47413">
    <property type="entry name" value="lambda repressor-like DNA-binding domains"/>
    <property type="match status" value="1"/>
</dbReference>
<dbReference type="AlphaFoldDB" id="G8QXC5"/>
<dbReference type="EMBL" id="CP003155">
    <property type="protein sequence ID" value="AEV28426.1"/>
    <property type="molecule type" value="Genomic_DNA"/>
</dbReference>
<feature type="domain" description="HTH cro/C1-type" evidence="2">
    <location>
        <begin position="9"/>
        <end position="63"/>
    </location>
</feature>
<dbReference type="PROSITE" id="PS50943">
    <property type="entry name" value="HTH_CROC1"/>
    <property type="match status" value="1"/>
</dbReference>
<dbReference type="InterPro" id="IPR010982">
    <property type="entry name" value="Lambda_DNA-bd_dom_sf"/>
</dbReference>
<dbReference type="HOGENOM" id="CLU_053651_1_1_12"/>
<dbReference type="RefSeq" id="WP_014269275.1">
    <property type="nucleotide sequence ID" value="NC_016633.1"/>
</dbReference>
<evidence type="ECO:0000256" key="1">
    <source>
        <dbReference type="ARBA" id="ARBA00007227"/>
    </source>
</evidence>
<dbReference type="CDD" id="cd00093">
    <property type="entry name" value="HTH_XRE"/>
    <property type="match status" value="1"/>
</dbReference>
<dbReference type="Gene3D" id="1.10.260.40">
    <property type="entry name" value="lambda repressor-like DNA-binding domains"/>
    <property type="match status" value="1"/>
</dbReference>
<dbReference type="SMART" id="SM00530">
    <property type="entry name" value="HTH_XRE"/>
    <property type="match status" value="1"/>
</dbReference>
<comment type="similarity">
    <text evidence="1">Belongs to the short-chain fatty acyl-CoA assimilation regulator (ScfR) family.</text>
</comment>
<gene>
    <name evidence="3" type="ordered locus">SpiGrapes_0576</name>
</gene>
<dbReference type="STRING" id="158190.SpiGrapes_0576"/>
<dbReference type="eggNOG" id="COG1396">
    <property type="taxonomic scope" value="Bacteria"/>
</dbReference>
<name>G8QXC5_SPHPG</name>